<accession>A0A0L7L3G7</accession>
<keyword evidence="4" id="KW-1185">Reference proteome</keyword>
<name>A0A0L7L3G7_OPEBR</name>
<evidence type="ECO:0000313" key="3">
    <source>
        <dbReference type="EMBL" id="KOB69824.1"/>
    </source>
</evidence>
<dbReference type="EMBL" id="JTDY01003275">
    <property type="protein sequence ID" value="KOB69824.1"/>
    <property type="molecule type" value="Genomic_DNA"/>
</dbReference>
<evidence type="ECO:0000259" key="2">
    <source>
        <dbReference type="Pfam" id="PF18701"/>
    </source>
</evidence>
<comment type="caution">
    <text evidence="3">The sequence shown here is derived from an EMBL/GenBank/DDBJ whole genome shotgun (WGS) entry which is preliminary data.</text>
</comment>
<dbReference type="AlphaFoldDB" id="A0A0L7L3G7"/>
<sequence>MNISNLDRDSLLSLLMAALAKYLTIFDEVLANMPPALPVPASQALTPSQTPVSQASTPAPSQASLPAIPDHPQSPDASPAHPAPADDDNMELHLIPNESSSSSSSDDGFTVAGNKRKKKAASKKARPAKSTVAPASTRPPPLASPHPAVPIVTAKKVKAPPPLFLRETYISANVEPTDSANVPPLCWRLGRVSRLYIGSDQIPRVADIATANGTIKRALNRLVLLPTSDSNES</sequence>
<evidence type="ECO:0000313" key="4">
    <source>
        <dbReference type="Proteomes" id="UP000037510"/>
    </source>
</evidence>
<dbReference type="InterPro" id="IPR040676">
    <property type="entry name" value="DUF5641"/>
</dbReference>
<feature type="compositionally biased region" description="Pro residues" evidence="1">
    <location>
        <begin position="137"/>
        <end position="148"/>
    </location>
</feature>
<reference evidence="3 4" key="1">
    <citation type="journal article" date="2015" name="Genome Biol. Evol.">
        <title>The genome of winter moth (Operophtera brumata) provides a genomic perspective on sexual dimorphism and phenology.</title>
        <authorList>
            <person name="Derks M.F."/>
            <person name="Smit S."/>
            <person name="Salis L."/>
            <person name="Schijlen E."/>
            <person name="Bossers A."/>
            <person name="Mateman C."/>
            <person name="Pijl A.S."/>
            <person name="de Ridder D."/>
            <person name="Groenen M.A."/>
            <person name="Visser M.E."/>
            <person name="Megens H.J."/>
        </authorList>
    </citation>
    <scope>NUCLEOTIDE SEQUENCE [LARGE SCALE GENOMIC DNA]</scope>
    <source>
        <strain evidence="3">WM2013NL</strain>
        <tissue evidence="3">Head and thorax</tissue>
    </source>
</reference>
<dbReference type="Pfam" id="PF18701">
    <property type="entry name" value="DUF5641"/>
    <property type="match status" value="1"/>
</dbReference>
<feature type="region of interest" description="Disordered" evidence="1">
    <location>
        <begin position="41"/>
        <end position="148"/>
    </location>
</feature>
<organism evidence="3 4">
    <name type="scientific">Operophtera brumata</name>
    <name type="common">Winter moth</name>
    <name type="synonym">Phalaena brumata</name>
    <dbReference type="NCBI Taxonomy" id="104452"/>
    <lineage>
        <taxon>Eukaryota</taxon>
        <taxon>Metazoa</taxon>
        <taxon>Ecdysozoa</taxon>
        <taxon>Arthropoda</taxon>
        <taxon>Hexapoda</taxon>
        <taxon>Insecta</taxon>
        <taxon>Pterygota</taxon>
        <taxon>Neoptera</taxon>
        <taxon>Endopterygota</taxon>
        <taxon>Lepidoptera</taxon>
        <taxon>Glossata</taxon>
        <taxon>Ditrysia</taxon>
        <taxon>Geometroidea</taxon>
        <taxon>Geometridae</taxon>
        <taxon>Larentiinae</taxon>
        <taxon>Operophtera</taxon>
    </lineage>
</organism>
<feature type="compositionally biased region" description="Basic residues" evidence="1">
    <location>
        <begin position="114"/>
        <end position="127"/>
    </location>
</feature>
<feature type="domain" description="DUF5641" evidence="2">
    <location>
        <begin position="180"/>
        <end position="225"/>
    </location>
</feature>
<proteinExistence type="predicted"/>
<dbReference type="Proteomes" id="UP000037510">
    <property type="component" value="Unassembled WGS sequence"/>
</dbReference>
<gene>
    <name evidence="3" type="ORF">OBRU01_14927</name>
</gene>
<evidence type="ECO:0000256" key="1">
    <source>
        <dbReference type="SAM" id="MobiDB-lite"/>
    </source>
</evidence>
<feature type="compositionally biased region" description="Low complexity" evidence="1">
    <location>
        <begin position="50"/>
        <end position="67"/>
    </location>
</feature>
<protein>
    <submittedName>
        <fullName evidence="3">Tel1</fullName>
    </submittedName>
</protein>